<feature type="compositionally biased region" description="Basic and acidic residues" evidence="2">
    <location>
        <begin position="8"/>
        <end position="20"/>
    </location>
</feature>
<feature type="coiled-coil region" evidence="1">
    <location>
        <begin position="207"/>
        <end position="238"/>
    </location>
</feature>
<keyword evidence="1" id="KW-0175">Coiled coil</keyword>
<reference evidence="3" key="1">
    <citation type="journal article" date="2020" name="Stud. Mycol.">
        <title>101 Dothideomycetes genomes: a test case for predicting lifestyles and emergence of pathogens.</title>
        <authorList>
            <person name="Haridas S."/>
            <person name="Albert R."/>
            <person name="Binder M."/>
            <person name="Bloem J."/>
            <person name="Labutti K."/>
            <person name="Salamov A."/>
            <person name="Andreopoulos B."/>
            <person name="Baker S."/>
            <person name="Barry K."/>
            <person name="Bills G."/>
            <person name="Bluhm B."/>
            <person name="Cannon C."/>
            <person name="Castanera R."/>
            <person name="Culley D."/>
            <person name="Daum C."/>
            <person name="Ezra D."/>
            <person name="Gonzalez J."/>
            <person name="Henrissat B."/>
            <person name="Kuo A."/>
            <person name="Liang C."/>
            <person name="Lipzen A."/>
            <person name="Lutzoni F."/>
            <person name="Magnuson J."/>
            <person name="Mondo S."/>
            <person name="Nolan M."/>
            <person name="Ohm R."/>
            <person name="Pangilinan J."/>
            <person name="Park H.-J."/>
            <person name="Ramirez L."/>
            <person name="Alfaro M."/>
            <person name="Sun H."/>
            <person name="Tritt A."/>
            <person name="Yoshinaga Y."/>
            <person name="Zwiers L.-H."/>
            <person name="Turgeon B."/>
            <person name="Goodwin S."/>
            <person name="Spatafora J."/>
            <person name="Crous P."/>
            <person name="Grigoriev I."/>
        </authorList>
    </citation>
    <scope>NUCLEOTIDE SEQUENCE</scope>
    <source>
        <strain evidence="3">CBS 107.79</strain>
    </source>
</reference>
<evidence type="ECO:0000313" key="3">
    <source>
        <dbReference type="EMBL" id="KAF1972320.1"/>
    </source>
</evidence>
<sequence>MSQQPHVVKLEDSGPSDRAHGSLSPSVDALFSSIPAKRSREYQLIVFQREQESDKSAKQAVLDIPPYTIDDPQTWPRMREFPPHNVTKLKKEPWELLASIPRGVILEDDIARHADEAMRHIQEAHPNIPVHRHVPIIWAWNFDQEGCLKTTATFDKQTEPRVERIGNVEAYYRKGLLSISRESEVIQSFLRDERRQRQAIETFEYERDIYERKVIELLSEMESERNKSRGNIEEKEKEIGIYAVGVSGIIG</sequence>
<evidence type="ECO:0000256" key="1">
    <source>
        <dbReference type="SAM" id="Coils"/>
    </source>
</evidence>
<gene>
    <name evidence="3" type="ORF">BU23DRAFT_644024</name>
</gene>
<evidence type="ECO:0000313" key="4">
    <source>
        <dbReference type="Proteomes" id="UP000800036"/>
    </source>
</evidence>
<dbReference type="AlphaFoldDB" id="A0A6A5V6N2"/>
<dbReference type="Proteomes" id="UP000800036">
    <property type="component" value="Unassembled WGS sequence"/>
</dbReference>
<keyword evidence="4" id="KW-1185">Reference proteome</keyword>
<protein>
    <submittedName>
        <fullName evidence="3">Uncharacterized protein</fullName>
    </submittedName>
</protein>
<name>A0A6A5V6N2_9PLEO</name>
<proteinExistence type="predicted"/>
<organism evidence="3 4">
    <name type="scientific">Bimuria novae-zelandiae CBS 107.79</name>
    <dbReference type="NCBI Taxonomy" id="1447943"/>
    <lineage>
        <taxon>Eukaryota</taxon>
        <taxon>Fungi</taxon>
        <taxon>Dikarya</taxon>
        <taxon>Ascomycota</taxon>
        <taxon>Pezizomycotina</taxon>
        <taxon>Dothideomycetes</taxon>
        <taxon>Pleosporomycetidae</taxon>
        <taxon>Pleosporales</taxon>
        <taxon>Massarineae</taxon>
        <taxon>Didymosphaeriaceae</taxon>
        <taxon>Bimuria</taxon>
    </lineage>
</organism>
<evidence type="ECO:0000256" key="2">
    <source>
        <dbReference type="SAM" id="MobiDB-lite"/>
    </source>
</evidence>
<accession>A0A6A5V6N2</accession>
<feature type="region of interest" description="Disordered" evidence="2">
    <location>
        <begin position="1"/>
        <end position="26"/>
    </location>
</feature>
<dbReference type="EMBL" id="ML976687">
    <property type="protein sequence ID" value="KAF1972320.1"/>
    <property type="molecule type" value="Genomic_DNA"/>
</dbReference>